<dbReference type="EMBL" id="NCKV01026158">
    <property type="protein sequence ID" value="RWS19430.1"/>
    <property type="molecule type" value="Genomic_DNA"/>
</dbReference>
<dbReference type="GO" id="GO:0004252">
    <property type="term" value="F:serine-type endopeptidase activity"/>
    <property type="evidence" value="ECO:0007669"/>
    <property type="project" value="InterPro"/>
</dbReference>
<dbReference type="SUPFAM" id="SSF50494">
    <property type="entry name" value="Trypsin-like serine proteases"/>
    <property type="match status" value="1"/>
</dbReference>
<name>A0A443RW21_9ACAR</name>
<keyword evidence="1" id="KW-1015">Disulfide bond</keyword>
<protein>
    <submittedName>
        <fullName evidence="4">Serine proteinase stubble-like protein</fullName>
    </submittedName>
</protein>
<dbReference type="AlphaFoldDB" id="A0A443RW21"/>
<evidence type="ECO:0000259" key="3">
    <source>
        <dbReference type="PROSITE" id="PS50240"/>
    </source>
</evidence>
<dbReference type="PANTHER" id="PTHR24256">
    <property type="entry name" value="TRYPTASE-RELATED"/>
    <property type="match status" value="1"/>
</dbReference>
<dbReference type="InterPro" id="IPR001254">
    <property type="entry name" value="Trypsin_dom"/>
</dbReference>
<dbReference type="VEuPathDB" id="VectorBase:LDEU012610"/>
<dbReference type="STRING" id="299467.A0A443RW21"/>
<gene>
    <name evidence="4" type="ORF">B4U80_14979</name>
</gene>
<dbReference type="GO" id="GO:0006508">
    <property type="term" value="P:proteolysis"/>
    <property type="evidence" value="ECO:0007669"/>
    <property type="project" value="InterPro"/>
</dbReference>
<dbReference type="Pfam" id="PF00089">
    <property type="entry name" value="Trypsin"/>
    <property type="match status" value="1"/>
</dbReference>
<sequence>MIDPSYKQIFVHFAGYNGRTVPSLMDVESVKIQEKFQINGRQMNNDIALIKLKNDIQFNDEIRPICLPHENVHDRSNLKLAFYAGFHARQNQLPIRATKFVETKMEFVPMAKCTKFYRNFFLSYPYKLNSNMHFCAMQSTEHGLPTGAVLMADNNGKLYATGLTSFTKNKNKTVPYVLTNVNNYISWIKTNTFDGQYCDDDN</sequence>
<evidence type="ECO:0000256" key="1">
    <source>
        <dbReference type="ARBA" id="ARBA00023157"/>
    </source>
</evidence>
<keyword evidence="5" id="KW-1185">Reference proteome</keyword>
<dbReference type="OrthoDB" id="7726766at2759"/>
<dbReference type="PROSITE" id="PS50240">
    <property type="entry name" value="TRYPSIN_DOM"/>
    <property type="match status" value="1"/>
</dbReference>
<comment type="similarity">
    <text evidence="2">Belongs to the peptidase S1 family. CLIP subfamily.</text>
</comment>
<proteinExistence type="inferred from homology"/>
<evidence type="ECO:0000256" key="2">
    <source>
        <dbReference type="ARBA" id="ARBA00024195"/>
    </source>
</evidence>
<dbReference type="InterPro" id="IPR043504">
    <property type="entry name" value="Peptidase_S1_PA_chymotrypsin"/>
</dbReference>
<feature type="domain" description="Peptidase S1" evidence="3">
    <location>
        <begin position="1"/>
        <end position="193"/>
    </location>
</feature>
<dbReference type="InterPro" id="IPR009003">
    <property type="entry name" value="Peptidase_S1_PA"/>
</dbReference>
<dbReference type="SMART" id="SM00020">
    <property type="entry name" value="Tryp_SPc"/>
    <property type="match status" value="1"/>
</dbReference>
<reference evidence="4 5" key="1">
    <citation type="journal article" date="2018" name="Gigascience">
        <title>Genomes of trombidid mites reveal novel predicted allergens and laterally-transferred genes associated with secondary metabolism.</title>
        <authorList>
            <person name="Dong X."/>
            <person name="Chaisiri K."/>
            <person name="Xia D."/>
            <person name="Armstrong S.D."/>
            <person name="Fang Y."/>
            <person name="Donnelly M.J."/>
            <person name="Kadowaki T."/>
            <person name="McGarry J.W."/>
            <person name="Darby A.C."/>
            <person name="Makepeace B.L."/>
        </authorList>
    </citation>
    <scope>NUCLEOTIDE SEQUENCE [LARGE SCALE GENOMIC DNA]</scope>
    <source>
        <strain evidence="4">UoL-UT</strain>
    </source>
</reference>
<dbReference type="InterPro" id="IPR051487">
    <property type="entry name" value="Ser/Thr_Proteases_Immune/Dev"/>
</dbReference>
<comment type="caution">
    <text evidence="4">The sequence shown here is derived from an EMBL/GenBank/DDBJ whole genome shotgun (WGS) entry which is preliminary data.</text>
</comment>
<evidence type="ECO:0000313" key="4">
    <source>
        <dbReference type="EMBL" id="RWS19430.1"/>
    </source>
</evidence>
<dbReference type="Gene3D" id="2.40.10.10">
    <property type="entry name" value="Trypsin-like serine proteases"/>
    <property type="match status" value="1"/>
</dbReference>
<organism evidence="4 5">
    <name type="scientific">Leptotrombidium deliense</name>
    <dbReference type="NCBI Taxonomy" id="299467"/>
    <lineage>
        <taxon>Eukaryota</taxon>
        <taxon>Metazoa</taxon>
        <taxon>Ecdysozoa</taxon>
        <taxon>Arthropoda</taxon>
        <taxon>Chelicerata</taxon>
        <taxon>Arachnida</taxon>
        <taxon>Acari</taxon>
        <taxon>Acariformes</taxon>
        <taxon>Trombidiformes</taxon>
        <taxon>Prostigmata</taxon>
        <taxon>Anystina</taxon>
        <taxon>Parasitengona</taxon>
        <taxon>Trombiculoidea</taxon>
        <taxon>Trombiculidae</taxon>
        <taxon>Leptotrombidium</taxon>
    </lineage>
</organism>
<evidence type="ECO:0000313" key="5">
    <source>
        <dbReference type="Proteomes" id="UP000288716"/>
    </source>
</evidence>
<dbReference type="Proteomes" id="UP000288716">
    <property type="component" value="Unassembled WGS sequence"/>
</dbReference>
<accession>A0A443RW21</accession>